<proteinExistence type="predicted"/>
<feature type="transmembrane region" description="Helical" evidence="2">
    <location>
        <begin position="177"/>
        <end position="203"/>
    </location>
</feature>
<keyword evidence="2" id="KW-0472">Membrane</keyword>
<keyword evidence="2" id="KW-1133">Transmembrane helix</keyword>
<accession>A0A2A9D3A7</accession>
<protein>
    <submittedName>
        <fullName evidence="4">Transmembrane protein DUF3566</fullName>
    </submittedName>
</protein>
<comment type="caution">
    <text evidence="4">The sequence shown here is derived from an EMBL/GenBank/DDBJ whole genome shotgun (WGS) entry which is preliminary data.</text>
</comment>
<dbReference type="InterPro" id="IPR021949">
    <property type="entry name" value="DUF3566_TM"/>
</dbReference>
<dbReference type="EMBL" id="PDJD01000001">
    <property type="protein sequence ID" value="PFG21143.1"/>
    <property type="molecule type" value="Genomic_DNA"/>
</dbReference>
<dbReference type="AlphaFoldDB" id="A0A2A9D3A7"/>
<gene>
    <name evidence="4" type="ORF">ATL40_2766</name>
</gene>
<dbReference type="RefSeq" id="WP_245867130.1">
    <property type="nucleotide sequence ID" value="NZ_PDJD01000001.1"/>
</dbReference>
<feature type="transmembrane region" description="Helical" evidence="2">
    <location>
        <begin position="120"/>
        <end position="143"/>
    </location>
</feature>
<evidence type="ECO:0000313" key="5">
    <source>
        <dbReference type="Proteomes" id="UP000224915"/>
    </source>
</evidence>
<evidence type="ECO:0000256" key="1">
    <source>
        <dbReference type="SAM" id="MobiDB-lite"/>
    </source>
</evidence>
<sequence length="220" mass="22816">MSEPTGGDDQNTVRPVMRTSVKIPAGSGTAPSREVPSDEESGEAPSAPSGKANEETWAATASPAQEDPPSIPPQGSRVESSGGSAAPAQTQPSPPPRSTGAARRVRLSVSRVDPWSVMKLGFLLSVAAGIVMVVATVVAWQVLNAMGVFTDLESLVTDLDAMAQFGTVLEYLRMRNIMSLATIFAIINVALLTALSALGAFLYNIVAALVGGVHLTLTDD</sequence>
<reference evidence="4 5" key="1">
    <citation type="submission" date="2017-10" db="EMBL/GenBank/DDBJ databases">
        <title>Sequencing the genomes of 1000 actinobacteria strains.</title>
        <authorList>
            <person name="Klenk H.-P."/>
        </authorList>
    </citation>
    <scope>NUCLEOTIDE SEQUENCE [LARGE SCALE GENOMIC DNA]</scope>
    <source>
        <strain evidence="4 5">DSM 21801</strain>
    </source>
</reference>
<evidence type="ECO:0000313" key="4">
    <source>
        <dbReference type="EMBL" id="PFG21143.1"/>
    </source>
</evidence>
<evidence type="ECO:0000256" key="2">
    <source>
        <dbReference type="SAM" id="Phobius"/>
    </source>
</evidence>
<feature type="region of interest" description="Disordered" evidence="1">
    <location>
        <begin position="1"/>
        <end position="105"/>
    </location>
</feature>
<keyword evidence="2 4" id="KW-0812">Transmembrane</keyword>
<dbReference type="Pfam" id="PF12089">
    <property type="entry name" value="DUF3566"/>
    <property type="match status" value="1"/>
</dbReference>
<name>A0A2A9D3A7_9MICO</name>
<evidence type="ECO:0000259" key="3">
    <source>
        <dbReference type="Pfam" id="PF12089"/>
    </source>
</evidence>
<keyword evidence="5" id="KW-1185">Reference proteome</keyword>
<organism evidence="4 5">
    <name type="scientific">Serinibacter salmoneus</name>
    <dbReference type="NCBI Taxonomy" id="556530"/>
    <lineage>
        <taxon>Bacteria</taxon>
        <taxon>Bacillati</taxon>
        <taxon>Actinomycetota</taxon>
        <taxon>Actinomycetes</taxon>
        <taxon>Micrococcales</taxon>
        <taxon>Beutenbergiaceae</taxon>
        <taxon>Serinibacter</taxon>
    </lineage>
</organism>
<feature type="domain" description="DUF3566" evidence="3">
    <location>
        <begin position="103"/>
        <end position="219"/>
    </location>
</feature>
<dbReference type="Proteomes" id="UP000224915">
    <property type="component" value="Unassembled WGS sequence"/>
</dbReference>